<organism evidence="2 3">
    <name type="scientific">Populus trichocarpa</name>
    <name type="common">Western balsam poplar</name>
    <name type="synonym">Populus balsamifera subsp. trichocarpa</name>
    <dbReference type="NCBI Taxonomy" id="3694"/>
    <lineage>
        <taxon>Eukaryota</taxon>
        <taxon>Viridiplantae</taxon>
        <taxon>Streptophyta</taxon>
        <taxon>Embryophyta</taxon>
        <taxon>Tracheophyta</taxon>
        <taxon>Spermatophyta</taxon>
        <taxon>Magnoliopsida</taxon>
        <taxon>eudicotyledons</taxon>
        <taxon>Gunneridae</taxon>
        <taxon>Pentapetalae</taxon>
        <taxon>rosids</taxon>
        <taxon>fabids</taxon>
        <taxon>Malpighiales</taxon>
        <taxon>Salicaceae</taxon>
        <taxon>Saliceae</taxon>
        <taxon>Populus</taxon>
    </lineage>
</organism>
<reference evidence="2 3" key="1">
    <citation type="journal article" date="2006" name="Science">
        <title>The genome of black cottonwood, Populus trichocarpa (Torr. &amp; Gray).</title>
        <authorList>
            <person name="Tuskan G.A."/>
            <person name="Difazio S."/>
            <person name="Jansson S."/>
            <person name="Bohlmann J."/>
            <person name="Grigoriev I."/>
            <person name="Hellsten U."/>
            <person name="Putnam N."/>
            <person name="Ralph S."/>
            <person name="Rombauts S."/>
            <person name="Salamov A."/>
            <person name="Schein J."/>
            <person name="Sterck L."/>
            <person name="Aerts A."/>
            <person name="Bhalerao R.R."/>
            <person name="Bhalerao R.P."/>
            <person name="Blaudez D."/>
            <person name="Boerjan W."/>
            <person name="Brun A."/>
            <person name="Brunner A."/>
            <person name="Busov V."/>
            <person name="Campbell M."/>
            <person name="Carlson J."/>
            <person name="Chalot M."/>
            <person name="Chapman J."/>
            <person name="Chen G.L."/>
            <person name="Cooper D."/>
            <person name="Coutinho P.M."/>
            <person name="Couturier J."/>
            <person name="Covert S."/>
            <person name="Cronk Q."/>
            <person name="Cunningham R."/>
            <person name="Davis J."/>
            <person name="Degroeve S."/>
            <person name="Dejardin A."/>
            <person name="Depamphilis C."/>
            <person name="Detter J."/>
            <person name="Dirks B."/>
            <person name="Dubchak I."/>
            <person name="Duplessis S."/>
            <person name="Ehlting J."/>
            <person name="Ellis B."/>
            <person name="Gendler K."/>
            <person name="Goodstein D."/>
            <person name="Gribskov M."/>
            <person name="Grimwood J."/>
            <person name="Groover A."/>
            <person name="Gunter L."/>
            <person name="Hamberger B."/>
            <person name="Heinze B."/>
            <person name="Helariutta Y."/>
            <person name="Henrissat B."/>
            <person name="Holligan D."/>
            <person name="Holt R."/>
            <person name="Huang W."/>
            <person name="Islam-Faridi N."/>
            <person name="Jones S."/>
            <person name="Jones-Rhoades M."/>
            <person name="Jorgensen R."/>
            <person name="Joshi C."/>
            <person name="Kangasjarvi J."/>
            <person name="Karlsson J."/>
            <person name="Kelleher C."/>
            <person name="Kirkpatrick R."/>
            <person name="Kirst M."/>
            <person name="Kohler A."/>
            <person name="Kalluri U."/>
            <person name="Larimer F."/>
            <person name="Leebens-Mack J."/>
            <person name="Leple J.C."/>
            <person name="Locascio P."/>
            <person name="Lou Y."/>
            <person name="Lucas S."/>
            <person name="Martin F."/>
            <person name="Montanini B."/>
            <person name="Napoli C."/>
            <person name="Nelson D.R."/>
            <person name="Nelson C."/>
            <person name="Nieminen K."/>
            <person name="Nilsson O."/>
            <person name="Pereda V."/>
            <person name="Peter G."/>
            <person name="Philippe R."/>
            <person name="Pilate G."/>
            <person name="Poliakov A."/>
            <person name="Razumovskaya J."/>
            <person name="Richardson P."/>
            <person name="Rinaldi C."/>
            <person name="Ritland K."/>
            <person name="Rouze P."/>
            <person name="Ryaboy D."/>
            <person name="Schmutz J."/>
            <person name="Schrader J."/>
            <person name="Segerman B."/>
            <person name="Shin H."/>
            <person name="Siddiqui A."/>
            <person name="Sterky F."/>
            <person name="Terry A."/>
            <person name="Tsai C.J."/>
            <person name="Uberbacher E."/>
            <person name="Unneberg P."/>
            <person name="Vahala J."/>
            <person name="Wall K."/>
            <person name="Wessler S."/>
            <person name="Yang G."/>
            <person name="Yin T."/>
            <person name="Douglas C."/>
            <person name="Marra M."/>
            <person name="Sandberg G."/>
            <person name="Van de Peer Y."/>
            <person name="Rokhsar D."/>
        </authorList>
    </citation>
    <scope>NUCLEOTIDE SEQUENCE [LARGE SCALE GENOMIC DNA]</scope>
    <source>
        <strain evidence="3">cv. Nisqually</strain>
    </source>
</reference>
<accession>U5GJ11</accession>
<feature type="coiled-coil region" evidence="1">
    <location>
        <begin position="73"/>
        <end position="114"/>
    </location>
</feature>
<evidence type="ECO:0000313" key="2">
    <source>
        <dbReference type="EMBL" id="PNT44772.1"/>
    </source>
</evidence>
<gene>
    <name evidence="2" type="ORF">POPTR_003G102100</name>
</gene>
<sequence>MYSCIKEINIIVTECHTYRIPLKGEENQNGQHCSIWPLKILLDYDFKIVVFVFKILFCMLQKRKGRGKTKSSMKRLEAEMAEIGEQQKRVKKGQMEIRERFKEMEFECDQLKKETFLISKQAGRNQQRLNLMFKIVKAREENNISEADKLTQSLRECMKHNMENNP</sequence>
<evidence type="ECO:0000256" key="1">
    <source>
        <dbReference type="SAM" id="Coils"/>
    </source>
</evidence>
<proteinExistence type="predicted"/>
<dbReference type="AlphaFoldDB" id="U5GJ11"/>
<evidence type="ECO:0000313" key="3">
    <source>
        <dbReference type="Proteomes" id="UP000006729"/>
    </source>
</evidence>
<dbReference type="Proteomes" id="UP000006729">
    <property type="component" value="Chromosome 3"/>
</dbReference>
<dbReference type="EMBL" id="CM009292">
    <property type="protein sequence ID" value="PNT44772.1"/>
    <property type="molecule type" value="Genomic_DNA"/>
</dbReference>
<dbReference type="InParanoid" id="U5GJ11"/>
<keyword evidence="1" id="KW-0175">Coiled coil</keyword>
<protein>
    <submittedName>
        <fullName evidence="2">Uncharacterized protein</fullName>
    </submittedName>
</protein>
<dbReference type="PANTHER" id="PTHR48248:SF5">
    <property type="entry name" value="UVR DOMAIN-CONTAINING PROTEIN"/>
    <property type="match status" value="1"/>
</dbReference>
<keyword evidence="3" id="KW-1185">Reference proteome</keyword>
<name>U5GJ11_POPTR</name>
<dbReference type="PANTHER" id="PTHR48248">
    <property type="entry name" value="UVR DOMAIN-CONTAINING PROTEIN"/>
    <property type="match status" value="1"/>
</dbReference>